<keyword evidence="1" id="KW-0808">Transferase</keyword>
<name>A0ACC6FQH1_9HELI</name>
<sequence>MMRIYLDNNATTMVDPKVKEAMEPFFCEHYGNPNSLHKYGTETHPAIADALEKLYAGINARDEDDIIITSCATESNNWVLKGVYFDEVLKKGKNHIITTEVEHPAVGATCDFLESLGVKITRLKVNKHGAIYAKDVKEAITEESALVSVMWANNETGAIFPIEEIGEICKEKGVLFHTDAVQAIGKIPVCVQSANVDFLSFSAHKFHGPKGVGGLYIRKGVELTPLLHGGEHMRGRRSGTLNVPYIVGMGEAMRLAVEYLDYENSYVKNLRDTLESKLLGLDDVQVIGDITHRVPNTILVSVKGIEGEAMLWDLNKAGIAASTGSACASEDLEANPIMVAVGADKELAHTAIRISLSRYNTQAEIDYTFEVFKKAVERLRAISSSYES</sequence>
<organism evidence="1 2">
    <name type="scientific">Helicobacter zhangjianzhongii</name>
    <dbReference type="NCBI Taxonomy" id="2974574"/>
    <lineage>
        <taxon>Bacteria</taxon>
        <taxon>Pseudomonadati</taxon>
        <taxon>Campylobacterota</taxon>
        <taxon>Epsilonproteobacteria</taxon>
        <taxon>Campylobacterales</taxon>
        <taxon>Helicobacteraceae</taxon>
        <taxon>Helicobacter</taxon>
    </lineage>
</organism>
<protein>
    <submittedName>
        <fullName evidence="1">NifS family cysteine desulfurase</fullName>
        <ecNumber evidence="1">2.8.1.7</ecNumber>
    </submittedName>
</protein>
<gene>
    <name evidence="1" type="ORF">NYG90_02080</name>
</gene>
<dbReference type="EC" id="2.8.1.7" evidence="1"/>
<comment type="caution">
    <text evidence="1">The sequence shown here is derived from an EMBL/GenBank/DDBJ whole genome shotgun (WGS) entry which is preliminary data.</text>
</comment>
<dbReference type="EMBL" id="JANURN010000002">
    <property type="protein sequence ID" value="MDL0081476.1"/>
    <property type="molecule type" value="Genomic_DNA"/>
</dbReference>
<proteinExistence type="predicted"/>
<reference evidence="1 2" key="1">
    <citation type="journal article" date="2023" name="Microorganisms">
        <title>Isolation and Genomic Characteristics of Cat-Borne Campylobacter felis sp. nov. and Sheep-Borne Campylobacter ovis sp. nov.</title>
        <authorList>
            <person name="Wang H."/>
            <person name="Li Y."/>
            <person name="Gu Y."/>
            <person name="Zhou G."/>
            <person name="Chen X."/>
            <person name="Zhang X."/>
            <person name="Shao Z."/>
            <person name="Zhang J."/>
            <person name="Zhang M."/>
        </authorList>
    </citation>
    <scope>NUCLEOTIDE SEQUENCE [LARGE SCALE GENOMIC DNA]</scope>
    <source>
        <strain evidence="1 2">XJK30-2</strain>
    </source>
</reference>
<evidence type="ECO:0000313" key="1">
    <source>
        <dbReference type="EMBL" id="MDL0081476.1"/>
    </source>
</evidence>
<dbReference type="Proteomes" id="UP001173802">
    <property type="component" value="Unassembled WGS sequence"/>
</dbReference>
<keyword evidence="2" id="KW-1185">Reference proteome</keyword>
<accession>A0ACC6FQH1</accession>
<evidence type="ECO:0000313" key="2">
    <source>
        <dbReference type="Proteomes" id="UP001173802"/>
    </source>
</evidence>